<name>A0ABS4BUD0_9FLAO</name>
<reference evidence="1 2" key="1">
    <citation type="submission" date="2021-04" db="EMBL/GenBank/DDBJ databases">
        <title>Mariniflexile gromovii gen. nov., sp. nov., a gliding bacterium isolated from the sea urchin Strongylocentrotus intermedius.</title>
        <authorList>
            <person name="Ko S."/>
            <person name="Le V."/>
            <person name="Ahn C.-Y."/>
            <person name="Oh H.-M."/>
        </authorList>
    </citation>
    <scope>NUCLEOTIDE SEQUENCE [LARGE SCALE GENOMIC DNA]</scope>
    <source>
        <strain evidence="1 2">KCTC 12570</strain>
    </source>
</reference>
<evidence type="ECO:0000313" key="2">
    <source>
        <dbReference type="Proteomes" id="UP000670776"/>
    </source>
</evidence>
<dbReference type="Proteomes" id="UP000670776">
    <property type="component" value="Unassembled WGS sequence"/>
</dbReference>
<dbReference type="RefSeq" id="WP_209655090.1">
    <property type="nucleotide sequence ID" value="NZ_JAGJCB010000008.1"/>
</dbReference>
<gene>
    <name evidence="1" type="ORF">J8H85_10165</name>
</gene>
<accession>A0ABS4BUD0</accession>
<proteinExistence type="predicted"/>
<dbReference type="EMBL" id="JAGJCB010000008">
    <property type="protein sequence ID" value="MBP0904193.1"/>
    <property type="molecule type" value="Genomic_DNA"/>
</dbReference>
<organism evidence="1 2">
    <name type="scientific">Mariniflexile gromovii</name>
    <dbReference type="NCBI Taxonomy" id="362523"/>
    <lineage>
        <taxon>Bacteria</taxon>
        <taxon>Pseudomonadati</taxon>
        <taxon>Bacteroidota</taxon>
        <taxon>Flavobacteriia</taxon>
        <taxon>Flavobacteriales</taxon>
        <taxon>Flavobacteriaceae</taxon>
        <taxon>Mariniflexile</taxon>
    </lineage>
</organism>
<protein>
    <submittedName>
        <fullName evidence="1">Uncharacterized protein</fullName>
    </submittedName>
</protein>
<evidence type="ECO:0000313" key="1">
    <source>
        <dbReference type="EMBL" id="MBP0904193.1"/>
    </source>
</evidence>
<comment type="caution">
    <text evidence="1">The sequence shown here is derived from an EMBL/GenBank/DDBJ whole genome shotgun (WGS) entry which is preliminary data.</text>
</comment>
<keyword evidence="2" id="KW-1185">Reference proteome</keyword>
<sequence>MAKIMKYSTCCQDGAGDEPGSKDCLDKWKEQLEDVCNQYNEAAAITSKHREKYVNSLGWETKLKNWDDIIKKADEKAKVVVNELEFFIEQVKIVCENSANTTEALEKLICLVKTIFDCFFTYEENRKGLKDKIKDFKKIIECLTSVDEEDKAEVIKCIEAYEQKIVLVCEMQDAVLTKLIETLKCADLLDAYICDEDGLKDKLNDILIDFKGENMHGEHCGAKEEEEHNHDDITKYPCHDKKAKPMPKFPINTSKYYTKIGEDHEKAIDETKSLETSWINSKKISDKFLSQKNSLTEAIKAAEAAESGK</sequence>